<keyword evidence="1 6" id="KW-0560">Oxidoreductase</keyword>
<dbReference type="InterPro" id="IPR013118">
    <property type="entry name" value="Mannitol_DH_C"/>
</dbReference>
<dbReference type="Proteomes" id="UP000626697">
    <property type="component" value="Unassembled WGS sequence"/>
</dbReference>
<comment type="catalytic activity">
    <reaction evidence="3">
        <text>D-mannitol 1-phosphate + NAD(+) = beta-D-fructose 6-phosphate + NADH + H(+)</text>
        <dbReference type="Rhea" id="RHEA:19661"/>
        <dbReference type="ChEBI" id="CHEBI:15378"/>
        <dbReference type="ChEBI" id="CHEBI:57540"/>
        <dbReference type="ChEBI" id="CHEBI:57634"/>
        <dbReference type="ChEBI" id="CHEBI:57945"/>
        <dbReference type="ChEBI" id="CHEBI:61381"/>
        <dbReference type="EC" id="1.1.1.17"/>
    </reaction>
</comment>
<sequence>MKRLSSEICPQSKKYPEKVLQFGEGNFLRAFVDWQIAVLNKETDFNGSVVVVQPRGSEKIKRLNDQDGLFTLYLQGMKDGKEVEEHTIVNSISRGIDLFNHYEKYLELAESEELRFIISNTTEAGIYYEPTDKLCDAPQKSFPGKLTSFLYHRYRAWQGDSTKGCIIIPCELIEDNGQRLKEIVLQLADLWNLEKGFHTWIHESNIFCNSLVDRIVPGFPKDTVAKKTEELGYTDELMVVSEHYHLWAIEGPESIKEELPIDQSSIHAFIVDDLSSYRTRKVRLLNGVHSAMTPIAYLYGVDTVKEAVDHEIIGAFIKGLMSDEIIPATNLSKEELTAYSHEILARFANPYIQHYLLSIAMNSISKFKARNVPILLDYVRRTNSLPEKLVFSLSSLLYFYKGKRGEESIPLDDDPSLLEFFRNEWGAASSIDQYEKVVYAALGLQDVWGLDLNDIPGLTEKVTRNLIEIEKNGMKKALKCIVEGG</sequence>
<keyword evidence="2" id="KW-0520">NAD</keyword>
<dbReference type="InterPro" id="IPR036291">
    <property type="entry name" value="NAD(P)-bd_dom_sf"/>
</dbReference>
<dbReference type="SUPFAM" id="SSF48179">
    <property type="entry name" value="6-phosphogluconate dehydrogenase C-terminal domain-like"/>
    <property type="match status" value="1"/>
</dbReference>
<dbReference type="SUPFAM" id="SSF51735">
    <property type="entry name" value="NAD(P)-binding Rossmann-fold domains"/>
    <property type="match status" value="1"/>
</dbReference>
<organism evidence="6 7">
    <name type="scientific">Peribacillus huizhouensis</name>
    <dbReference type="NCBI Taxonomy" id="1501239"/>
    <lineage>
        <taxon>Bacteria</taxon>
        <taxon>Bacillati</taxon>
        <taxon>Bacillota</taxon>
        <taxon>Bacilli</taxon>
        <taxon>Bacillales</taxon>
        <taxon>Bacillaceae</taxon>
        <taxon>Peribacillus</taxon>
    </lineage>
</organism>
<evidence type="ECO:0000256" key="2">
    <source>
        <dbReference type="ARBA" id="ARBA00023027"/>
    </source>
</evidence>
<evidence type="ECO:0000256" key="3">
    <source>
        <dbReference type="ARBA" id="ARBA00048615"/>
    </source>
</evidence>
<feature type="domain" description="Mannitol dehydrogenase C-terminal" evidence="5">
    <location>
        <begin position="273"/>
        <end position="468"/>
    </location>
</feature>
<dbReference type="EC" id="1.1.1.58" evidence="6"/>
<dbReference type="InterPro" id="IPR013131">
    <property type="entry name" value="Mannitol_DH_N"/>
</dbReference>
<accession>A0ABR6CND0</accession>
<dbReference type="PRINTS" id="PR00084">
    <property type="entry name" value="MTLDHDRGNASE"/>
</dbReference>
<reference evidence="6 7" key="1">
    <citation type="submission" date="2020-08" db="EMBL/GenBank/DDBJ databases">
        <title>Genomic Encyclopedia of Type Strains, Phase IV (KMG-IV): sequencing the most valuable type-strain genomes for metagenomic binning, comparative biology and taxonomic classification.</title>
        <authorList>
            <person name="Goeker M."/>
        </authorList>
    </citation>
    <scope>NUCLEOTIDE SEQUENCE [LARGE SCALE GENOMIC DNA]</scope>
    <source>
        <strain evidence="6 7">DSM 105481</strain>
    </source>
</reference>
<dbReference type="InterPro" id="IPR013328">
    <property type="entry name" value="6PGD_dom2"/>
</dbReference>
<evidence type="ECO:0000259" key="4">
    <source>
        <dbReference type="Pfam" id="PF01232"/>
    </source>
</evidence>
<evidence type="ECO:0000313" key="6">
    <source>
        <dbReference type="EMBL" id="MBA9026536.1"/>
    </source>
</evidence>
<dbReference type="Gene3D" id="1.10.1040.10">
    <property type="entry name" value="N-(1-d-carboxylethyl)-l-norvaline Dehydrogenase, domain 2"/>
    <property type="match status" value="1"/>
</dbReference>
<evidence type="ECO:0000256" key="1">
    <source>
        <dbReference type="ARBA" id="ARBA00023002"/>
    </source>
</evidence>
<name>A0ABR6CND0_9BACI</name>
<keyword evidence="7" id="KW-1185">Reference proteome</keyword>
<protein>
    <submittedName>
        <fullName evidence="6">Tagaturonate reductase</fullName>
        <ecNumber evidence="6">1.1.1.58</ecNumber>
    </submittedName>
</protein>
<dbReference type="PANTHER" id="PTHR30524">
    <property type="entry name" value="MANNITOL-1-PHOSPHATE 5-DEHYDROGENASE"/>
    <property type="match status" value="1"/>
</dbReference>
<evidence type="ECO:0000313" key="7">
    <source>
        <dbReference type="Proteomes" id="UP000626697"/>
    </source>
</evidence>
<dbReference type="InterPro" id="IPR008927">
    <property type="entry name" value="6-PGluconate_DH-like_C_sf"/>
</dbReference>
<dbReference type="GO" id="GO:0009026">
    <property type="term" value="F:tagaturonate reductase activity"/>
    <property type="evidence" value="ECO:0007669"/>
    <property type="project" value="UniProtKB-EC"/>
</dbReference>
<dbReference type="Pfam" id="PF01232">
    <property type="entry name" value="Mannitol_dh"/>
    <property type="match status" value="1"/>
</dbReference>
<proteinExistence type="predicted"/>
<feature type="domain" description="Mannitol dehydrogenase N-terminal" evidence="4">
    <location>
        <begin position="18"/>
        <end position="262"/>
    </location>
</feature>
<dbReference type="PANTHER" id="PTHR30524:SF0">
    <property type="entry name" value="ALTRONATE OXIDOREDUCTASE-RELATED"/>
    <property type="match status" value="1"/>
</dbReference>
<dbReference type="EMBL" id="JACJHX010000004">
    <property type="protein sequence ID" value="MBA9026536.1"/>
    <property type="molecule type" value="Genomic_DNA"/>
</dbReference>
<gene>
    <name evidence="6" type="ORF">HNP81_001821</name>
</gene>
<dbReference type="RefSeq" id="WP_182502353.1">
    <property type="nucleotide sequence ID" value="NZ_JACJHX010000004.1"/>
</dbReference>
<dbReference type="InterPro" id="IPR000669">
    <property type="entry name" value="Mannitol_DH"/>
</dbReference>
<comment type="caution">
    <text evidence="6">The sequence shown here is derived from an EMBL/GenBank/DDBJ whole genome shotgun (WGS) entry which is preliminary data.</text>
</comment>
<evidence type="ECO:0000259" key="5">
    <source>
        <dbReference type="Pfam" id="PF08125"/>
    </source>
</evidence>
<dbReference type="Pfam" id="PF08125">
    <property type="entry name" value="Mannitol_dh_C"/>
    <property type="match status" value="1"/>
</dbReference>
<dbReference type="NCBIfam" id="NF002969">
    <property type="entry name" value="PRK03643.1"/>
    <property type="match status" value="1"/>
</dbReference>
<dbReference type="Gene3D" id="3.40.50.720">
    <property type="entry name" value="NAD(P)-binding Rossmann-like Domain"/>
    <property type="match status" value="1"/>
</dbReference>